<evidence type="ECO:0008006" key="4">
    <source>
        <dbReference type="Google" id="ProtNLM"/>
    </source>
</evidence>
<comment type="caution">
    <text evidence="2">The sequence shown here is derived from an EMBL/GenBank/DDBJ whole genome shotgun (WGS) entry which is preliminary data.</text>
</comment>
<gene>
    <name evidence="2" type="ORF">PSON_ATCC_30995.1.T1120004</name>
</gene>
<accession>A0A8S1QNM2</accession>
<keyword evidence="1" id="KW-1133">Transmembrane helix</keyword>
<proteinExistence type="predicted"/>
<dbReference type="Proteomes" id="UP000692954">
    <property type="component" value="Unassembled WGS sequence"/>
</dbReference>
<evidence type="ECO:0000313" key="3">
    <source>
        <dbReference type="Proteomes" id="UP000692954"/>
    </source>
</evidence>
<sequence>MICFLLQTRAIAFKKEIAGLSAATALKVSKQLLIQYLQRFLSNFIIISIILVFSNIILQINEQKQKKSIQKIISIYYPEIVNIKFKCNWYGKIIDAEKAKYGKHYLYISQIIILNSINLHLKSNQIGSSSMNQIKQFPKAQDSSNIEYIQRNEPIGHVQINDVTHMDSIKQNENSLISKKVTLNDNQKYIFIKPQNLCHILNDEDFHLFTTDESIFKDTETYKLNCYFVQLKLHIQAFILILSYQFHPFILKNYFESNIKLIYSLLTLFQQNYFILKIRFYNYFKGNLFSTSFQNLYSNISPSSNFNVFILCFISFNQIQNVNYLASTNNYQNKKQFYSHLVNSFSNFISFGFKQSMIYISLQSQINSFQSLCFLSFLQVSYLQGIKFYQFLFSICLFWQLAFSNNIPFFYPLFFSLQWPQDQRIDFLQSFQEVLFFKLNLFPQGKSYLFVLKKGAPLNKYHQRYQFCEKIYNNYNQIKMILKII</sequence>
<organism evidence="2 3">
    <name type="scientific">Paramecium sonneborni</name>
    <dbReference type="NCBI Taxonomy" id="65129"/>
    <lineage>
        <taxon>Eukaryota</taxon>
        <taxon>Sar</taxon>
        <taxon>Alveolata</taxon>
        <taxon>Ciliophora</taxon>
        <taxon>Intramacronucleata</taxon>
        <taxon>Oligohymenophorea</taxon>
        <taxon>Peniculida</taxon>
        <taxon>Parameciidae</taxon>
        <taxon>Paramecium</taxon>
    </lineage>
</organism>
<keyword evidence="1" id="KW-0472">Membrane</keyword>
<name>A0A8S1QNM2_9CILI</name>
<reference evidence="2" key="1">
    <citation type="submission" date="2021-01" db="EMBL/GenBank/DDBJ databases">
        <authorList>
            <consortium name="Genoscope - CEA"/>
            <person name="William W."/>
        </authorList>
    </citation>
    <scope>NUCLEOTIDE SEQUENCE</scope>
</reference>
<evidence type="ECO:0000256" key="1">
    <source>
        <dbReference type="SAM" id="Phobius"/>
    </source>
</evidence>
<evidence type="ECO:0000313" key="2">
    <source>
        <dbReference type="EMBL" id="CAD8116764.1"/>
    </source>
</evidence>
<feature type="transmembrane region" description="Helical" evidence="1">
    <location>
        <begin position="40"/>
        <end position="58"/>
    </location>
</feature>
<protein>
    <recommendedName>
        <fullName evidence="4">Transmembrane protein</fullName>
    </recommendedName>
</protein>
<keyword evidence="3" id="KW-1185">Reference proteome</keyword>
<dbReference type="AlphaFoldDB" id="A0A8S1QNM2"/>
<keyword evidence="1" id="KW-0812">Transmembrane</keyword>
<dbReference type="EMBL" id="CAJJDN010000112">
    <property type="protein sequence ID" value="CAD8116764.1"/>
    <property type="molecule type" value="Genomic_DNA"/>
</dbReference>